<dbReference type="EMBL" id="JBHFNQ010000037">
    <property type="protein sequence ID" value="MFB2876070.1"/>
    <property type="molecule type" value="Genomic_DNA"/>
</dbReference>
<sequence length="48" mass="5343">MKAASKELKNNMENVDWQNVIAGGLAIALLIGGMLMMFTNIWTTKDKM</sequence>
<evidence type="ECO:0000256" key="1">
    <source>
        <dbReference type="SAM" id="Phobius"/>
    </source>
</evidence>
<protein>
    <submittedName>
        <fullName evidence="2">Uncharacterized protein</fullName>
    </submittedName>
</protein>
<name>A0ABV4WZY6_9CYAN</name>
<evidence type="ECO:0000313" key="2">
    <source>
        <dbReference type="EMBL" id="MFB2876070.1"/>
    </source>
</evidence>
<organism evidence="2 3">
    <name type="scientific">Floridaenema aerugineum BLCC-F46</name>
    <dbReference type="NCBI Taxonomy" id="3153654"/>
    <lineage>
        <taxon>Bacteria</taxon>
        <taxon>Bacillati</taxon>
        <taxon>Cyanobacteriota</taxon>
        <taxon>Cyanophyceae</taxon>
        <taxon>Oscillatoriophycideae</taxon>
        <taxon>Aerosakkonematales</taxon>
        <taxon>Aerosakkonemataceae</taxon>
        <taxon>Floridanema</taxon>
        <taxon>Floridanema aerugineum</taxon>
    </lineage>
</organism>
<evidence type="ECO:0000313" key="3">
    <source>
        <dbReference type="Proteomes" id="UP001576774"/>
    </source>
</evidence>
<keyword evidence="1" id="KW-1133">Transmembrane helix</keyword>
<comment type="caution">
    <text evidence="2">The sequence shown here is derived from an EMBL/GenBank/DDBJ whole genome shotgun (WGS) entry which is preliminary data.</text>
</comment>
<feature type="transmembrane region" description="Helical" evidence="1">
    <location>
        <begin position="20"/>
        <end position="42"/>
    </location>
</feature>
<dbReference type="Proteomes" id="UP001576774">
    <property type="component" value="Unassembled WGS sequence"/>
</dbReference>
<keyword evidence="3" id="KW-1185">Reference proteome</keyword>
<keyword evidence="1" id="KW-0472">Membrane</keyword>
<accession>A0ABV4WZY6</accession>
<gene>
    <name evidence="2" type="ORF">ACE1CC_04180</name>
</gene>
<proteinExistence type="predicted"/>
<reference evidence="2 3" key="1">
    <citation type="submission" date="2024-09" db="EMBL/GenBank/DDBJ databases">
        <title>Floridaenema gen nov. (Aerosakkonemataceae, Aerosakkonematales ord. nov., Cyanobacteria) from benthic tropical and subtropical fresh waters, with the description of four new species.</title>
        <authorList>
            <person name="Moretto J.A."/>
            <person name="Berthold D.E."/>
            <person name="Lefler F.W."/>
            <person name="Huang I.-S."/>
            <person name="Laughinghouse H. IV."/>
        </authorList>
    </citation>
    <scope>NUCLEOTIDE SEQUENCE [LARGE SCALE GENOMIC DNA]</scope>
    <source>
        <strain evidence="2 3">BLCC-F46</strain>
    </source>
</reference>
<dbReference type="RefSeq" id="WP_413269210.1">
    <property type="nucleotide sequence ID" value="NZ_JBHFNQ010000037.1"/>
</dbReference>
<keyword evidence="1" id="KW-0812">Transmembrane</keyword>